<dbReference type="EMBL" id="CP045226">
    <property type="protein sequence ID" value="QFS44425.1"/>
    <property type="molecule type" value="Genomic_DNA"/>
</dbReference>
<sequence>MLWFNYCRLMPFFSKETKYQKTQCCANIGYTAFLADIYTVDTRKSSAIA</sequence>
<proteinExistence type="predicted"/>
<reference evidence="1 2" key="1">
    <citation type="submission" date="2019-10" db="EMBL/GenBank/DDBJ databases">
        <title>Genomic and transcriptomic insights into the perfect genentic adaptation of a filamentous nitrogen-fixing cyanobacterium to rice fields.</title>
        <authorList>
            <person name="Chen Z."/>
        </authorList>
    </citation>
    <scope>NUCLEOTIDE SEQUENCE [LARGE SCALE GENOMIC DNA]</scope>
    <source>
        <strain evidence="1">CCNUC1</strain>
    </source>
</reference>
<name>A0A5P8VVK2_9NOSO</name>
<organism evidence="1 2">
    <name type="scientific">Nostoc sphaeroides CCNUC1</name>
    <dbReference type="NCBI Taxonomy" id="2653204"/>
    <lineage>
        <taxon>Bacteria</taxon>
        <taxon>Bacillati</taxon>
        <taxon>Cyanobacteriota</taxon>
        <taxon>Cyanophyceae</taxon>
        <taxon>Nostocales</taxon>
        <taxon>Nostocaceae</taxon>
        <taxon>Nostoc</taxon>
    </lineage>
</organism>
<gene>
    <name evidence="1" type="ORF">GXM_01900</name>
</gene>
<accession>A0A5P8VVK2</accession>
<dbReference type="AlphaFoldDB" id="A0A5P8VVK2"/>
<evidence type="ECO:0000313" key="1">
    <source>
        <dbReference type="EMBL" id="QFS44425.1"/>
    </source>
</evidence>
<keyword evidence="2" id="KW-1185">Reference proteome</keyword>
<dbReference type="KEGG" id="nsh:GXM_01900"/>
<evidence type="ECO:0000313" key="2">
    <source>
        <dbReference type="Proteomes" id="UP000326678"/>
    </source>
</evidence>
<dbReference type="Proteomes" id="UP000326678">
    <property type="component" value="Chromosome Gxm1"/>
</dbReference>
<protein>
    <submittedName>
        <fullName evidence="1">Uncharacterized protein</fullName>
    </submittedName>
</protein>